<evidence type="ECO:0000313" key="3">
    <source>
        <dbReference type="EMBL" id="CAK9147001.1"/>
    </source>
</evidence>
<feature type="compositionally biased region" description="Low complexity" evidence="2">
    <location>
        <begin position="25"/>
        <end position="50"/>
    </location>
</feature>
<reference evidence="3 4" key="1">
    <citation type="submission" date="2024-02" db="EMBL/GenBank/DDBJ databases">
        <authorList>
            <person name="Vignale AGUSTIN F."/>
            <person name="Sosa J E."/>
            <person name="Modenutti C."/>
        </authorList>
    </citation>
    <scope>NUCLEOTIDE SEQUENCE [LARGE SCALE GENOMIC DNA]</scope>
</reference>
<dbReference type="InterPro" id="IPR051944">
    <property type="entry name" value="BEACH_domain_protein"/>
</dbReference>
<sequence length="413" mass="45558">MFQKSSGKTMKWVTLLKDFKEKVGLSQPPSASSSPSSTSSSSLPVNNASSTKHDFLSSPSSRDKHELELDFKRYWEEFRSSSSEKEKEKALNLTVDVFCKLVKQHANVAQLITMLVETHIFSFVVGRAFVTDIEKLKISSKTRSLEVERVLSFFSEITKDGIKPGSNLLDAVEVLVSGPIDKQSLLDSGILCCLILILNTLLGPDVGNKGKKVTTYEDTIPEDRNFDGDLGPVRRLEDGIKPGSNLLDAVEVLVSGPIDKQSLLDSGILCCLILILNTLLGPDVGNKGKKVTTYEDTIPEDRNFDGDLGPVRRLEVEGSVVHIMKALANHPSAAQSLIEDNSLQLLFQMVANGSSIVFSQYKEDLVPLHTIQLHRHAMQILGLLLVNDNGSTANYIHKHHLAIQRMKLLGAWR</sequence>
<dbReference type="Proteomes" id="UP001642360">
    <property type="component" value="Unassembled WGS sequence"/>
</dbReference>
<keyword evidence="4" id="KW-1185">Reference proteome</keyword>
<protein>
    <submittedName>
        <fullName evidence="3">Uncharacterized protein</fullName>
    </submittedName>
</protein>
<feature type="region of interest" description="Disordered" evidence="2">
    <location>
        <begin position="24"/>
        <end position="61"/>
    </location>
</feature>
<dbReference type="PANTHER" id="PTHR46108:SF4">
    <property type="entry name" value="BLUE CHEESE"/>
    <property type="match status" value="1"/>
</dbReference>
<dbReference type="PANTHER" id="PTHR46108">
    <property type="entry name" value="BLUE CHEESE"/>
    <property type="match status" value="1"/>
</dbReference>
<dbReference type="EMBL" id="CAUOFW020001636">
    <property type="protein sequence ID" value="CAK9147001.1"/>
    <property type="molecule type" value="Genomic_DNA"/>
</dbReference>
<comment type="caution">
    <text evidence="3">The sequence shown here is derived from an EMBL/GenBank/DDBJ whole genome shotgun (WGS) entry which is preliminary data.</text>
</comment>
<organism evidence="3 4">
    <name type="scientific">Ilex paraguariensis</name>
    <name type="common">yerba mate</name>
    <dbReference type="NCBI Taxonomy" id="185542"/>
    <lineage>
        <taxon>Eukaryota</taxon>
        <taxon>Viridiplantae</taxon>
        <taxon>Streptophyta</taxon>
        <taxon>Embryophyta</taxon>
        <taxon>Tracheophyta</taxon>
        <taxon>Spermatophyta</taxon>
        <taxon>Magnoliopsida</taxon>
        <taxon>eudicotyledons</taxon>
        <taxon>Gunneridae</taxon>
        <taxon>Pentapetalae</taxon>
        <taxon>asterids</taxon>
        <taxon>campanulids</taxon>
        <taxon>Aquifoliales</taxon>
        <taxon>Aquifoliaceae</taxon>
        <taxon>Ilex</taxon>
    </lineage>
</organism>
<keyword evidence="1" id="KW-0853">WD repeat</keyword>
<accession>A0ABC8RPT6</accession>
<proteinExistence type="predicted"/>
<evidence type="ECO:0000256" key="2">
    <source>
        <dbReference type="SAM" id="MobiDB-lite"/>
    </source>
</evidence>
<gene>
    <name evidence="3" type="ORF">ILEXP_LOCUS14880</name>
</gene>
<evidence type="ECO:0000313" key="4">
    <source>
        <dbReference type="Proteomes" id="UP001642360"/>
    </source>
</evidence>
<name>A0ABC8RPT6_9AQUA</name>
<dbReference type="AlphaFoldDB" id="A0ABC8RPT6"/>
<evidence type="ECO:0000256" key="1">
    <source>
        <dbReference type="ARBA" id="ARBA00022574"/>
    </source>
</evidence>
<feature type="compositionally biased region" description="Basic and acidic residues" evidence="2">
    <location>
        <begin position="51"/>
        <end position="61"/>
    </location>
</feature>